<sequence>MDEYVCDSDQTCYNIRAEVIDIDQEYEDGDKDSDDSEPSNKKPRTTKKRADQRYKSEWERESYFNEWLRKGKVQTDHKKQELAVELFEKLLERKEIHAEEFDDESPGTADTDENTDFGEDMIFKTNIQHKQRPKSQQRSKHSRRKIHYSPVRTHVLVEEDIEDPQLSTSRGRHRRIASRQPEKKINSCILAKEFNWIYEVKGTFGCDVCQITAFSYKAITWTERLEGHLGMLYIKFILLLTSRCLTYDNLTAAAGIGVDDLRRLCILRLSFVKGWGPDYPRQSIKETPCWIEVHLNRALQLLDEVLISMPIEGPRPHE</sequence>
<comment type="caution">
    <text evidence="5">The sequence shown here is derived from an EMBL/GenBank/DDBJ whole genome shotgun (WGS) entry which is preliminary data.</text>
</comment>
<feature type="region of interest" description="Disordered" evidence="3">
    <location>
        <begin position="125"/>
        <end position="145"/>
    </location>
</feature>
<name>A0AA88HMB6_ARTSF</name>
<dbReference type="SUPFAM" id="SSF49879">
    <property type="entry name" value="SMAD/FHA domain"/>
    <property type="match status" value="1"/>
</dbReference>
<dbReference type="InterPro" id="IPR013790">
    <property type="entry name" value="Dwarfin"/>
</dbReference>
<feature type="domain" description="MH2" evidence="4">
    <location>
        <begin position="58"/>
        <end position="318"/>
    </location>
</feature>
<reference evidence="5" key="1">
    <citation type="submission" date="2023-07" db="EMBL/GenBank/DDBJ databases">
        <title>Chromosome-level genome assembly of Artemia franciscana.</title>
        <authorList>
            <person name="Jo E."/>
        </authorList>
    </citation>
    <scope>NUCLEOTIDE SEQUENCE</scope>
    <source>
        <tissue evidence="5">Whole body</tissue>
    </source>
</reference>
<dbReference type="GO" id="GO:0009653">
    <property type="term" value="P:anatomical structure morphogenesis"/>
    <property type="evidence" value="ECO:0007669"/>
    <property type="project" value="TreeGrafter"/>
</dbReference>
<dbReference type="GO" id="GO:0060395">
    <property type="term" value="P:SMAD protein signal transduction"/>
    <property type="evidence" value="ECO:0007669"/>
    <property type="project" value="TreeGrafter"/>
</dbReference>
<dbReference type="GO" id="GO:0071144">
    <property type="term" value="C:heteromeric SMAD protein complex"/>
    <property type="evidence" value="ECO:0007669"/>
    <property type="project" value="TreeGrafter"/>
</dbReference>
<dbReference type="AlphaFoldDB" id="A0AA88HMB6"/>
<dbReference type="GO" id="GO:0050793">
    <property type="term" value="P:regulation of developmental process"/>
    <property type="evidence" value="ECO:0007669"/>
    <property type="project" value="UniProtKB-ARBA"/>
</dbReference>
<dbReference type="InterPro" id="IPR008984">
    <property type="entry name" value="SMAD_FHA_dom_sf"/>
</dbReference>
<dbReference type="Gene3D" id="2.60.200.10">
    <property type="match status" value="1"/>
</dbReference>
<dbReference type="EMBL" id="JAVRJZ010000014">
    <property type="protein sequence ID" value="KAK2713798.1"/>
    <property type="molecule type" value="Genomic_DNA"/>
</dbReference>
<feature type="compositionally biased region" description="Acidic residues" evidence="3">
    <location>
        <begin position="100"/>
        <end position="116"/>
    </location>
</feature>
<evidence type="ECO:0000313" key="5">
    <source>
        <dbReference type="EMBL" id="KAK2713798.1"/>
    </source>
</evidence>
<feature type="compositionally biased region" description="Basic residues" evidence="3">
    <location>
        <begin position="127"/>
        <end position="145"/>
    </location>
</feature>
<dbReference type="PROSITE" id="PS51076">
    <property type="entry name" value="MH2"/>
    <property type="match status" value="1"/>
</dbReference>
<feature type="region of interest" description="Disordered" evidence="3">
    <location>
        <begin position="97"/>
        <end position="116"/>
    </location>
</feature>
<dbReference type="GO" id="GO:0000978">
    <property type="term" value="F:RNA polymerase II cis-regulatory region sequence-specific DNA binding"/>
    <property type="evidence" value="ECO:0007669"/>
    <property type="project" value="TreeGrafter"/>
</dbReference>
<evidence type="ECO:0000256" key="1">
    <source>
        <dbReference type="ARBA" id="ARBA00023015"/>
    </source>
</evidence>
<proteinExistence type="predicted"/>
<protein>
    <recommendedName>
        <fullName evidence="4">MH2 domain-containing protein</fullName>
    </recommendedName>
</protein>
<dbReference type="GO" id="GO:0009791">
    <property type="term" value="P:post-embryonic development"/>
    <property type="evidence" value="ECO:0007669"/>
    <property type="project" value="UniProtKB-ARBA"/>
</dbReference>
<gene>
    <name evidence="5" type="ORF">QYM36_009622</name>
</gene>
<evidence type="ECO:0000256" key="3">
    <source>
        <dbReference type="SAM" id="MobiDB-lite"/>
    </source>
</evidence>
<keyword evidence="1" id="KW-0805">Transcription regulation</keyword>
<dbReference type="GO" id="GO:0070411">
    <property type="term" value="F:I-SMAD binding"/>
    <property type="evidence" value="ECO:0007669"/>
    <property type="project" value="TreeGrafter"/>
</dbReference>
<keyword evidence="6" id="KW-1185">Reference proteome</keyword>
<feature type="region of interest" description="Disordered" evidence="3">
    <location>
        <begin position="23"/>
        <end position="55"/>
    </location>
</feature>
<dbReference type="Pfam" id="PF03166">
    <property type="entry name" value="MH2"/>
    <property type="match status" value="1"/>
</dbReference>
<evidence type="ECO:0000256" key="2">
    <source>
        <dbReference type="ARBA" id="ARBA00023163"/>
    </source>
</evidence>
<accession>A0AA88HMB6</accession>
<organism evidence="5 6">
    <name type="scientific">Artemia franciscana</name>
    <name type="common">Brine shrimp</name>
    <name type="synonym">Artemia sanfranciscana</name>
    <dbReference type="NCBI Taxonomy" id="6661"/>
    <lineage>
        <taxon>Eukaryota</taxon>
        <taxon>Metazoa</taxon>
        <taxon>Ecdysozoa</taxon>
        <taxon>Arthropoda</taxon>
        <taxon>Crustacea</taxon>
        <taxon>Branchiopoda</taxon>
        <taxon>Anostraca</taxon>
        <taxon>Artemiidae</taxon>
        <taxon>Artemia</taxon>
    </lineage>
</organism>
<feature type="compositionally biased region" description="Acidic residues" evidence="3">
    <location>
        <begin position="23"/>
        <end position="37"/>
    </location>
</feature>
<dbReference type="GO" id="GO:0030509">
    <property type="term" value="P:BMP signaling pathway"/>
    <property type="evidence" value="ECO:0007669"/>
    <property type="project" value="TreeGrafter"/>
</dbReference>
<dbReference type="GO" id="GO:0051239">
    <property type="term" value="P:regulation of multicellular organismal process"/>
    <property type="evidence" value="ECO:0007669"/>
    <property type="project" value="UniProtKB-ARBA"/>
</dbReference>
<dbReference type="GO" id="GO:0030154">
    <property type="term" value="P:cell differentiation"/>
    <property type="evidence" value="ECO:0007669"/>
    <property type="project" value="TreeGrafter"/>
</dbReference>
<dbReference type="InterPro" id="IPR001132">
    <property type="entry name" value="SMAD_dom_Dwarfin-type"/>
</dbReference>
<dbReference type="PANTHER" id="PTHR13703:SF45">
    <property type="entry name" value="MOTHERS AGAINST DECAPENTAPLEGIC HOMOLOG"/>
    <property type="match status" value="1"/>
</dbReference>
<dbReference type="InterPro" id="IPR017855">
    <property type="entry name" value="SMAD-like_dom_sf"/>
</dbReference>
<dbReference type="SMART" id="SM00524">
    <property type="entry name" value="DWB"/>
    <property type="match status" value="1"/>
</dbReference>
<dbReference type="GO" id="GO:0000981">
    <property type="term" value="F:DNA-binding transcription factor activity, RNA polymerase II-specific"/>
    <property type="evidence" value="ECO:0007669"/>
    <property type="project" value="TreeGrafter"/>
</dbReference>
<evidence type="ECO:0000313" key="6">
    <source>
        <dbReference type="Proteomes" id="UP001187531"/>
    </source>
</evidence>
<dbReference type="Proteomes" id="UP001187531">
    <property type="component" value="Unassembled WGS sequence"/>
</dbReference>
<keyword evidence="2" id="KW-0804">Transcription</keyword>
<evidence type="ECO:0000259" key="4">
    <source>
        <dbReference type="PROSITE" id="PS51076"/>
    </source>
</evidence>
<dbReference type="PANTHER" id="PTHR13703">
    <property type="entry name" value="SMAD"/>
    <property type="match status" value="1"/>
</dbReference>